<dbReference type="Proteomes" id="UP000830375">
    <property type="component" value="Unassembled WGS sequence"/>
</dbReference>
<reference evidence="1 2" key="1">
    <citation type="submission" date="2022-01" db="EMBL/GenBank/DDBJ databases">
        <title>A high-quality chromosome-level genome assembly of rohu carp, Labeo rohita.</title>
        <authorList>
            <person name="Arick M.A. II"/>
            <person name="Hsu C.-Y."/>
            <person name="Magbanua Z."/>
            <person name="Pechanova O."/>
            <person name="Grover C."/>
            <person name="Miller E."/>
            <person name="Thrash A."/>
            <person name="Ezzel L."/>
            <person name="Alam S."/>
            <person name="Benzie J."/>
            <person name="Hamilton M."/>
            <person name="Karsi A."/>
            <person name="Lawrence M.L."/>
            <person name="Peterson D.G."/>
        </authorList>
    </citation>
    <scope>NUCLEOTIDE SEQUENCE [LARGE SCALE GENOMIC DNA]</scope>
    <source>
        <strain evidence="2">BAU-BD-2019</strain>
        <tissue evidence="1">Blood</tissue>
    </source>
</reference>
<proteinExistence type="predicted"/>
<accession>A0ABQ8KZ90</accession>
<gene>
    <name evidence="1" type="ORF">H4Q32_025592</name>
</gene>
<evidence type="ECO:0000313" key="2">
    <source>
        <dbReference type="Proteomes" id="UP000830375"/>
    </source>
</evidence>
<keyword evidence="2" id="KW-1185">Reference proteome</keyword>
<dbReference type="EMBL" id="JACTAM010002755">
    <property type="protein sequence ID" value="KAI2643764.1"/>
    <property type="molecule type" value="Genomic_DNA"/>
</dbReference>
<comment type="caution">
    <text evidence="1">The sequence shown here is derived from an EMBL/GenBank/DDBJ whole genome shotgun (WGS) entry which is preliminary data.</text>
</comment>
<sequence>MIDFKSESETGKTEHIRKRLHTLIHHVFVPFKYSNTGSLILAHAAFPHCLLAHAKQRYLGSAPLQICSSFSCKGTHP</sequence>
<organism evidence="1 2">
    <name type="scientific">Labeo rohita</name>
    <name type="common">Indian major carp</name>
    <name type="synonym">Cyprinus rohita</name>
    <dbReference type="NCBI Taxonomy" id="84645"/>
    <lineage>
        <taxon>Eukaryota</taxon>
        <taxon>Metazoa</taxon>
        <taxon>Chordata</taxon>
        <taxon>Craniata</taxon>
        <taxon>Vertebrata</taxon>
        <taxon>Euteleostomi</taxon>
        <taxon>Actinopterygii</taxon>
        <taxon>Neopterygii</taxon>
        <taxon>Teleostei</taxon>
        <taxon>Ostariophysi</taxon>
        <taxon>Cypriniformes</taxon>
        <taxon>Cyprinidae</taxon>
        <taxon>Labeoninae</taxon>
        <taxon>Labeonini</taxon>
        <taxon>Labeo</taxon>
    </lineage>
</organism>
<protein>
    <submittedName>
        <fullName evidence="1">Polyribonucleotide nucleotidyltransferase</fullName>
    </submittedName>
</protein>
<name>A0ABQ8KZ90_LABRO</name>
<evidence type="ECO:0000313" key="1">
    <source>
        <dbReference type="EMBL" id="KAI2643764.1"/>
    </source>
</evidence>